<comment type="caution">
    <text evidence="4">The sequence shown here is derived from an EMBL/GenBank/DDBJ whole genome shotgun (WGS) entry which is preliminary data.</text>
</comment>
<dbReference type="InterPro" id="IPR025711">
    <property type="entry name" value="PepSY"/>
</dbReference>
<evidence type="ECO:0000313" key="4">
    <source>
        <dbReference type="EMBL" id="MDT2401297.1"/>
    </source>
</evidence>
<dbReference type="RefSeq" id="WP_048719565.1">
    <property type="nucleotide sequence ID" value="NZ_CAAKNX010000045.1"/>
</dbReference>
<evidence type="ECO:0000313" key="7">
    <source>
        <dbReference type="Proteomes" id="UP001264335"/>
    </source>
</evidence>
<evidence type="ECO:0000313" key="6">
    <source>
        <dbReference type="Proteomes" id="UP001260773"/>
    </source>
</evidence>
<feature type="domain" description="PepSY" evidence="3">
    <location>
        <begin position="151"/>
        <end position="208"/>
    </location>
</feature>
<dbReference type="EMBL" id="JARPWH010000005">
    <property type="protein sequence ID" value="MDT2401297.1"/>
    <property type="molecule type" value="Genomic_DNA"/>
</dbReference>
<evidence type="ECO:0000259" key="3">
    <source>
        <dbReference type="Pfam" id="PF03413"/>
    </source>
</evidence>
<organism evidence="4 6">
    <name type="scientific">Enterococcus avium</name>
    <name type="common">Streptococcus avium</name>
    <dbReference type="NCBI Taxonomy" id="33945"/>
    <lineage>
        <taxon>Bacteria</taxon>
        <taxon>Bacillati</taxon>
        <taxon>Bacillota</taxon>
        <taxon>Bacilli</taxon>
        <taxon>Lactobacillales</taxon>
        <taxon>Enterococcaceae</taxon>
        <taxon>Enterococcus</taxon>
    </lineage>
</organism>
<dbReference type="Gene3D" id="3.10.450.40">
    <property type="match status" value="2"/>
</dbReference>
<feature type="chain" id="PRO_5044472178" evidence="2">
    <location>
        <begin position="20"/>
        <end position="211"/>
    </location>
</feature>
<dbReference type="Proteomes" id="UP001264335">
    <property type="component" value="Unassembled WGS sequence"/>
</dbReference>
<dbReference type="Proteomes" id="UP001260773">
    <property type="component" value="Unassembled WGS sequence"/>
</dbReference>
<dbReference type="EMBL" id="JARPWY010000071">
    <property type="protein sequence ID" value="MDT2516226.1"/>
    <property type="molecule type" value="Genomic_DNA"/>
</dbReference>
<dbReference type="PROSITE" id="PS51257">
    <property type="entry name" value="PROKAR_LIPOPROTEIN"/>
    <property type="match status" value="1"/>
</dbReference>
<sequence length="211" mass="23526">MKTKGLLLLITGSALLLLAGCGDNSAQLENGTQQESSSQSVAQESQSTQTNSSTASSSTKNTDSATKQMSLDEIIALYQKNKPDTDITGIEIESRMNKFVYEVKGMDDSKEYKLFFTETGELQHQEEEMLDEDERNGNERNNEKLDLKNLLPLDQINSIAKKEVNGDITEWSLERELSKTYWDVKIVNNGQQSDVSIDAQSGNVLEVEMDD</sequence>
<name>A0AAJ2IMT0_ENTAV</name>
<feature type="signal peptide" evidence="2">
    <location>
        <begin position="1"/>
        <end position="19"/>
    </location>
</feature>
<protein>
    <submittedName>
        <fullName evidence="4">PepSY domain-containing protein</fullName>
    </submittedName>
</protein>
<feature type="compositionally biased region" description="Low complexity" evidence="1">
    <location>
        <begin position="32"/>
        <end position="66"/>
    </location>
</feature>
<reference evidence="4 7" key="1">
    <citation type="submission" date="2023-03" db="EMBL/GenBank/DDBJ databases">
        <authorList>
            <person name="Shen W."/>
            <person name="Cai J."/>
        </authorList>
    </citation>
    <scope>NUCLEOTIDE SEQUENCE</scope>
    <source>
        <strain evidence="4">P33-2</strain>
        <strain evidence="5 7">Y2</strain>
    </source>
</reference>
<evidence type="ECO:0000256" key="1">
    <source>
        <dbReference type="SAM" id="MobiDB-lite"/>
    </source>
</evidence>
<evidence type="ECO:0000256" key="2">
    <source>
        <dbReference type="SAM" id="SignalP"/>
    </source>
</evidence>
<dbReference type="Pfam" id="PF03413">
    <property type="entry name" value="PepSY"/>
    <property type="match status" value="2"/>
</dbReference>
<gene>
    <name evidence="4" type="ORF">P7D43_02855</name>
    <name evidence="5" type="ORF">P7D79_18530</name>
</gene>
<evidence type="ECO:0000313" key="5">
    <source>
        <dbReference type="EMBL" id="MDT2516226.1"/>
    </source>
</evidence>
<proteinExistence type="predicted"/>
<accession>A0AAJ2IMT0</accession>
<keyword evidence="2" id="KW-0732">Signal</keyword>
<feature type="region of interest" description="Disordered" evidence="1">
    <location>
        <begin position="26"/>
        <end position="66"/>
    </location>
</feature>
<dbReference type="AlphaFoldDB" id="A0AAJ2IMT0"/>
<feature type="domain" description="PepSY" evidence="3">
    <location>
        <begin position="69"/>
        <end position="113"/>
    </location>
</feature>